<keyword evidence="2" id="KW-1185">Reference proteome</keyword>
<evidence type="ECO:0000313" key="1">
    <source>
        <dbReference type="EMBL" id="RZS71069.1"/>
    </source>
</evidence>
<organism evidence="1 2">
    <name type="scientific">Pseudobacter ginsenosidimutans</name>
    <dbReference type="NCBI Taxonomy" id="661488"/>
    <lineage>
        <taxon>Bacteria</taxon>
        <taxon>Pseudomonadati</taxon>
        <taxon>Bacteroidota</taxon>
        <taxon>Chitinophagia</taxon>
        <taxon>Chitinophagales</taxon>
        <taxon>Chitinophagaceae</taxon>
        <taxon>Pseudobacter</taxon>
    </lineage>
</organism>
<comment type="caution">
    <text evidence="1">The sequence shown here is derived from an EMBL/GenBank/DDBJ whole genome shotgun (WGS) entry which is preliminary data.</text>
</comment>
<name>A0A4Q7MT42_9BACT</name>
<reference evidence="1 2" key="1">
    <citation type="submission" date="2019-02" db="EMBL/GenBank/DDBJ databases">
        <title>Genomic Encyclopedia of Type Strains, Phase IV (KMG-IV): sequencing the most valuable type-strain genomes for metagenomic binning, comparative biology and taxonomic classification.</title>
        <authorList>
            <person name="Goeker M."/>
        </authorList>
    </citation>
    <scope>NUCLEOTIDE SEQUENCE [LARGE SCALE GENOMIC DNA]</scope>
    <source>
        <strain evidence="1 2">DSM 18116</strain>
    </source>
</reference>
<proteinExistence type="predicted"/>
<accession>A0A4Q7MT42</accession>
<dbReference type="OrthoDB" id="662785at2"/>
<dbReference type="Proteomes" id="UP000293874">
    <property type="component" value="Unassembled WGS sequence"/>
</dbReference>
<dbReference type="EMBL" id="SGXA01000002">
    <property type="protein sequence ID" value="RZS71069.1"/>
    <property type="molecule type" value="Genomic_DNA"/>
</dbReference>
<protein>
    <submittedName>
        <fullName evidence="1">Uncharacterized protein</fullName>
    </submittedName>
</protein>
<gene>
    <name evidence="1" type="ORF">EV199_2970</name>
</gene>
<evidence type="ECO:0000313" key="2">
    <source>
        <dbReference type="Proteomes" id="UP000293874"/>
    </source>
</evidence>
<dbReference type="RefSeq" id="WP_130541606.1">
    <property type="nucleotide sequence ID" value="NZ_CP042431.1"/>
</dbReference>
<sequence>MKKHTTQITGLWIAILLLAACNKGENNFFYKEELFPVAFKGYNGSNERLIIKLDTFTSPLMLSANTSFNSSTSFSFYGNQKTVKLSVTEENTGKSVLEKELKKEDGQAIFSFFYLDGRIGDMPEKAAIEAEKIRIIYMFIPSVTQYSEPVDIVFGKYYVTPQVFEEKARLNNLKPYEFSEPATIPTFSVARQEYNGVMTSALFSVRIYKTGTNIPYIDGTEYTWNALNSTAPKPASSNASSKLYIFSEQPVGNAMRFFTRFEQ</sequence>
<dbReference type="AlphaFoldDB" id="A0A4Q7MT42"/>
<dbReference type="PROSITE" id="PS51257">
    <property type="entry name" value="PROKAR_LIPOPROTEIN"/>
    <property type="match status" value="1"/>
</dbReference>